<gene>
    <name evidence="2" type="ORF">VPFG_00309</name>
</gene>
<dbReference type="PANTHER" id="PTHR36220">
    <property type="entry name" value="UNNAMED PRODUCT"/>
    <property type="match status" value="1"/>
</dbReference>
<reference evidence="2 3" key="1">
    <citation type="journal article" date="2014" name="Genome Biol. Evol.">
        <title>Composite Conserved Promoter-Terminator Motifs (PeSLs) that Mediate Modular Shuffling in the Diverse T4-Like Myoviruses.</title>
        <authorList>
            <person name="Comeau A.M."/>
            <person name="Arbiol C."/>
            <person name="Krisch H.M."/>
        </authorList>
    </citation>
    <scope>NUCLEOTIDE SEQUENCE [LARGE SCALE GENOMIC DNA]</scope>
</reference>
<accession>R9TGS6</accession>
<organism evidence="2 3">
    <name type="scientific">Vibrio phage nt-1</name>
    <dbReference type="NCBI Taxonomy" id="115992"/>
    <lineage>
        <taxon>Viruses</taxon>
        <taxon>Duplodnaviria</taxon>
        <taxon>Heunggongvirae</taxon>
        <taxon>Uroviricota</taxon>
        <taxon>Caudoviricetes</taxon>
        <taxon>Pantevenvirales</taxon>
        <taxon>Straboviridae</taxon>
        <taxon>Mylasvirus</taxon>
        <taxon>Mylasvirus persius</taxon>
    </lineage>
</organism>
<dbReference type="RefSeq" id="YP_008125457.1">
    <property type="nucleotide sequence ID" value="NC_021529.2"/>
</dbReference>
<sequence>MALQTSGPISILDIMTELGISGTTSLNDADLRALAGIASGTISLSDFYGKSSIATDLQQRIARTSRGVGVTIDGDYAAIGTNTGGAYVYIRSGTTWSLQATLSPSSTSSNDYASSVSLSGNTLVIGTPLEGVSAGAAYVYVRSGTTWSQQQKLLASDNGLAGSYTQFGYSVAIDGEYLVVGQLGGGSPSGGAGHVYYRSGGSWSSQGALRSNDIASSDQIGRSVSISGSYIALGASQHDPGGLSNAGAVYVFVRSGTTWSQQAKLTASDGQSYDYFGQNVSISGSYIVAGANGTNDFKGSAYVFVRSGSTWSQQAKLTASDGVANDQFGICVSTTGSSVIIGSLFDGLGSAYWFTRAGTTWTQRDKLTPTNAADEKYGVRCVTDGESLIISSEFGDGIYIYV</sequence>
<dbReference type="EMBL" id="HQ317393">
    <property type="protein sequence ID" value="AGN30308.1"/>
    <property type="molecule type" value="Genomic_DNA"/>
</dbReference>
<keyword evidence="1" id="KW-0732">Signal</keyword>
<name>R9TGS6_9CAUD</name>
<protein>
    <submittedName>
        <fullName evidence="2">FG-GAP repeat protein</fullName>
    </submittedName>
</protein>
<dbReference type="Proteomes" id="UP000201461">
    <property type="component" value="Segment"/>
</dbReference>
<keyword evidence="3" id="KW-1185">Reference proteome</keyword>
<dbReference type="InterPro" id="IPR028994">
    <property type="entry name" value="Integrin_alpha_N"/>
</dbReference>
<dbReference type="Pfam" id="PF14312">
    <property type="entry name" value="FG-GAP_2"/>
    <property type="match status" value="5"/>
</dbReference>
<evidence type="ECO:0000313" key="3">
    <source>
        <dbReference type="Proteomes" id="UP000201461"/>
    </source>
</evidence>
<evidence type="ECO:0000256" key="1">
    <source>
        <dbReference type="ARBA" id="ARBA00022729"/>
    </source>
</evidence>
<dbReference type="SUPFAM" id="SSF82171">
    <property type="entry name" value="DPP6 N-terminal domain-like"/>
    <property type="match status" value="1"/>
</dbReference>
<evidence type="ECO:0000313" key="2">
    <source>
        <dbReference type="EMBL" id="AGN30308.1"/>
    </source>
</evidence>
<dbReference type="GeneID" id="15926762"/>
<dbReference type="InterPro" id="IPR013517">
    <property type="entry name" value="FG-GAP"/>
</dbReference>
<dbReference type="Gene3D" id="2.130.10.130">
    <property type="entry name" value="Integrin alpha, N-terminal"/>
    <property type="match status" value="3"/>
</dbReference>
<proteinExistence type="predicted"/>
<dbReference type="KEGG" id="vg:15926762"/>
<dbReference type="PANTHER" id="PTHR36220:SF1">
    <property type="entry name" value="GAMMA TUBULIN COMPLEX COMPONENT C-TERMINAL DOMAIN-CONTAINING PROTEIN"/>
    <property type="match status" value="1"/>
</dbReference>